<protein>
    <submittedName>
        <fullName evidence="1">Uncharacterized protein</fullName>
    </submittedName>
</protein>
<evidence type="ECO:0000313" key="1">
    <source>
        <dbReference type="EMBL" id="MBC8572909.1"/>
    </source>
</evidence>
<proteinExistence type="predicted"/>
<keyword evidence="2" id="KW-1185">Reference proteome</keyword>
<evidence type="ECO:0000313" key="2">
    <source>
        <dbReference type="Proteomes" id="UP000657421"/>
    </source>
</evidence>
<dbReference type="RefSeq" id="WP_249307937.1">
    <property type="nucleotide sequence ID" value="NZ_JACRSZ010000006.1"/>
</dbReference>
<dbReference type="EMBL" id="JACRSZ010000006">
    <property type="protein sequence ID" value="MBC8572909.1"/>
    <property type="molecule type" value="Genomic_DNA"/>
</dbReference>
<accession>A0ABR7N9A5</accession>
<gene>
    <name evidence="1" type="ORF">H8716_07415</name>
</gene>
<organism evidence="1 2">
    <name type="scientific">Jingyaoa shaoxingensis</name>
    <dbReference type="NCBI Taxonomy" id="2763671"/>
    <lineage>
        <taxon>Bacteria</taxon>
        <taxon>Bacillati</taxon>
        <taxon>Bacillota</taxon>
        <taxon>Clostridia</taxon>
        <taxon>Lachnospirales</taxon>
        <taxon>Lachnospiraceae</taxon>
        <taxon>Jingyaoa</taxon>
    </lineage>
</organism>
<dbReference type="Proteomes" id="UP000657421">
    <property type="component" value="Unassembled WGS sequence"/>
</dbReference>
<reference evidence="1 2" key="1">
    <citation type="submission" date="2020-08" db="EMBL/GenBank/DDBJ databases">
        <title>Genome public.</title>
        <authorList>
            <person name="Liu C."/>
            <person name="Sun Q."/>
        </authorList>
    </citation>
    <scope>NUCLEOTIDE SEQUENCE [LARGE SCALE GENOMIC DNA]</scope>
    <source>
        <strain evidence="1 2">NSJ-46</strain>
    </source>
</reference>
<comment type="caution">
    <text evidence="1">The sequence shown here is derived from an EMBL/GenBank/DDBJ whole genome shotgun (WGS) entry which is preliminary data.</text>
</comment>
<name>A0ABR7N9A5_9FIRM</name>
<sequence>MKKCYETVWEIFNKCANNQMRDIFIDEIETDDTDAYVRAKIKDQDLIWEKSILEDGTIVYDIDATGTKERFSFTEI</sequence>